<feature type="region of interest" description="Disordered" evidence="1">
    <location>
        <begin position="85"/>
        <end position="117"/>
    </location>
</feature>
<protein>
    <submittedName>
        <fullName evidence="3">Uncharacterized protein</fullName>
    </submittedName>
</protein>
<reference evidence="3" key="1">
    <citation type="journal article" name="Front. Microbiol.">
        <title>Comparative Mitogenome Analysis Reveals Mitochondrial Genome Differentiation in Ectomycorrhizal and Asymbiotic Amanita Species.</title>
        <authorList>
            <person name="Li Q."/>
            <person name="He X."/>
            <person name="Ren Y."/>
            <person name="Xiong C."/>
            <person name="Jin X."/>
            <person name="Peng L."/>
            <person name="Huang W."/>
        </authorList>
    </citation>
    <scope>NUCLEOTIDE SEQUENCE</scope>
</reference>
<proteinExistence type="predicted"/>
<dbReference type="GeneID" id="42437803"/>
<keyword evidence="2" id="KW-0472">Membrane</keyword>
<gene>
    <name evidence="3" type="primary">orf141</name>
</gene>
<name>A0A5Q0N4A6_9AGAR</name>
<sequence>MILINKNWMNYMVTFSKKLNMENVIYILYIFVVMSVFIRGILSIINFNGKANLINKDIGRLGTGRIAVIGNVESILNLYDRITDSGSESTGSHSESNDEEKDKKDEGKNKKNSLPSEARPIVMKMKVKITQITKIKIIELI</sequence>
<accession>A0A5Q0N4A6</accession>
<organism evidence="3">
    <name type="scientific">Amanita inopinata</name>
    <dbReference type="NCBI Taxonomy" id="933333"/>
    <lineage>
        <taxon>Eukaryota</taxon>
        <taxon>Fungi</taxon>
        <taxon>Dikarya</taxon>
        <taxon>Basidiomycota</taxon>
        <taxon>Agaricomycotina</taxon>
        <taxon>Agaricomycetes</taxon>
        <taxon>Agaricomycetidae</taxon>
        <taxon>Agaricales</taxon>
        <taxon>Pluteineae</taxon>
        <taxon>Amanitaceae</taxon>
        <taxon>Amanita</taxon>
    </lineage>
</organism>
<dbReference type="RefSeq" id="YP_009710658.1">
    <property type="nucleotide sequence ID" value="NC_045198.1"/>
</dbReference>
<evidence type="ECO:0000313" key="3">
    <source>
        <dbReference type="EMBL" id="QFZ98607.1"/>
    </source>
</evidence>
<feature type="compositionally biased region" description="Low complexity" evidence="1">
    <location>
        <begin position="85"/>
        <end position="94"/>
    </location>
</feature>
<dbReference type="EMBL" id="MK993558">
    <property type="protein sequence ID" value="QFZ98607.1"/>
    <property type="molecule type" value="Genomic_DNA"/>
</dbReference>
<keyword evidence="3" id="KW-0496">Mitochondrion</keyword>
<dbReference type="AlphaFoldDB" id="A0A5Q0N4A6"/>
<geneLocation type="mitochondrion" evidence="3"/>
<evidence type="ECO:0000256" key="2">
    <source>
        <dbReference type="SAM" id="Phobius"/>
    </source>
</evidence>
<keyword evidence="2" id="KW-0812">Transmembrane</keyword>
<feature type="compositionally biased region" description="Basic and acidic residues" evidence="1">
    <location>
        <begin position="100"/>
        <end position="109"/>
    </location>
</feature>
<evidence type="ECO:0000256" key="1">
    <source>
        <dbReference type="SAM" id="MobiDB-lite"/>
    </source>
</evidence>
<keyword evidence="2" id="KW-1133">Transmembrane helix</keyword>
<feature type="transmembrane region" description="Helical" evidence="2">
    <location>
        <begin position="24"/>
        <end position="47"/>
    </location>
</feature>